<evidence type="ECO:0000313" key="3">
    <source>
        <dbReference type="Proteomes" id="UP000234667"/>
    </source>
</evidence>
<accession>A0A2J5N7Y4</accession>
<dbReference type="EMBL" id="PIDR01002516">
    <property type="protein sequence ID" value="PLO49914.1"/>
    <property type="molecule type" value="Genomic_DNA"/>
</dbReference>
<name>A0A2J5N7Y4_9ENTR</name>
<feature type="non-terminal residue" evidence="2">
    <location>
        <position position="116"/>
    </location>
</feature>
<evidence type="ECO:0000313" key="2">
    <source>
        <dbReference type="EMBL" id="PLO49914.1"/>
    </source>
</evidence>
<feature type="domain" description="XdhC- CoxI" evidence="1">
    <location>
        <begin position="12"/>
        <end position="73"/>
    </location>
</feature>
<reference evidence="2 3" key="2">
    <citation type="submission" date="2018-01" db="EMBL/GenBank/DDBJ databases">
        <title>Genomic study of Klebsiella pneumoniae.</title>
        <authorList>
            <person name="Yang Y."/>
            <person name="Bicalho R."/>
        </authorList>
    </citation>
    <scope>NUCLEOTIDE SEQUENCE [LARGE SCALE GENOMIC DNA]</scope>
    <source>
        <strain evidence="2 3">A10</strain>
    </source>
</reference>
<gene>
    <name evidence="2" type="ORF">CWN49_38570</name>
</gene>
<dbReference type="InterPro" id="IPR003777">
    <property type="entry name" value="XdhC_CoxI"/>
</dbReference>
<dbReference type="InterPro" id="IPR052698">
    <property type="entry name" value="MoCofactor_Util/Proc"/>
</dbReference>
<dbReference type="PANTHER" id="PTHR30388">
    <property type="entry name" value="ALDEHYDE OXIDOREDUCTASE MOLYBDENUM COFACTOR ASSEMBLY PROTEIN"/>
    <property type="match status" value="1"/>
</dbReference>
<reference evidence="2 3" key="1">
    <citation type="submission" date="2017-11" db="EMBL/GenBank/DDBJ databases">
        <authorList>
            <person name="Han C.G."/>
        </authorList>
    </citation>
    <scope>NUCLEOTIDE SEQUENCE [LARGE SCALE GENOMIC DNA]</scope>
    <source>
        <strain evidence="2 3">A10</strain>
    </source>
</reference>
<protein>
    <submittedName>
        <fullName evidence="2">XshC-Cox1-family protein</fullName>
    </submittedName>
</protein>
<evidence type="ECO:0000259" key="1">
    <source>
        <dbReference type="Pfam" id="PF02625"/>
    </source>
</evidence>
<dbReference type="Pfam" id="PF02625">
    <property type="entry name" value="XdhC_CoxI"/>
    <property type="match status" value="1"/>
</dbReference>
<dbReference type="PANTHER" id="PTHR30388:SF6">
    <property type="entry name" value="XANTHINE DEHYDROGENASE SUBUNIT A-RELATED"/>
    <property type="match status" value="1"/>
</dbReference>
<comment type="caution">
    <text evidence="2">The sequence shown here is derived from an EMBL/GenBank/DDBJ whole genome shotgun (WGS) entry which is preliminary data.</text>
</comment>
<proteinExistence type="predicted"/>
<organism evidence="2 3">
    <name type="scientific">Klebsiella michiganensis</name>
    <dbReference type="NCBI Taxonomy" id="1134687"/>
    <lineage>
        <taxon>Bacteria</taxon>
        <taxon>Pseudomonadati</taxon>
        <taxon>Pseudomonadota</taxon>
        <taxon>Gammaproteobacteria</taxon>
        <taxon>Enterobacterales</taxon>
        <taxon>Enterobacteriaceae</taxon>
        <taxon>Klebsiella/Raoultella group</taxon>
        <taxon>Klebsiella</taxon>
    </lineage>
</organism>
<sequence>MNIFAEAARLEEQNRPFALAQIVESRGSTPRHSAQMLIREDGSIVGTIGGGMVERKVIDAALEALRERASRMFHGRMARTGSDAVGSDCGGAMSVYISVHGLRPRLLLVGAGHVNR</sequence>
<dbReference type="Proteomes" id="UP000234667">
    <property type="component" value="Unassembled WGS sequence"/>
</dbReference>
<dbReference type="AlphaFoldDB" id="A0A2J5N7Y4"/>